<keyword evidence="13" id="KW-1185">Reference proteome</keyword>
<feature type="transmembrane region" description="Helical" evidence="10">
    <location>
        <begin position="297"/>
        <end position="318"/>
    </location>
</feature>
<gene>
    <name evidence="12" type="ORF">BaRGS_00012082</name>
</gene>
<dbReference type="InterPro" id="IPR017452">
    <property type="entry name" value="GPCR_Rhodpsn_7TM"/>
</dbReference>
<proteinExistence type="predicted"/>
<evidence type="ECO:0000256" key="1">
    <source>
        <dbReference type="ARBA" id="ARBA00004651"/>
    </source>
</evidence>
<dbReference type="InterPro" id="IPR000276">
    <property type="entry name" value="GPCR_Rhodpsn"/>
</dbReference>
<evidence type="ECO:0000313" key="13">
    <source>
        <dbReference type="Proteomes" id="UP001519460"/>
    </source>
</evidence>
<keyword evidence="5" id="KW-0297">G-protein coupled receptor</keyword>
<feature type="transmembrane region" description="Helical" evidence="10">
    <location>
        <begin position="164"/>
        <end position="184"/>
    </location>
</feature>
<evidence type="ECO:0000256" key="6">
    <source>
        <dbReference type="ARBA" id="ARBA00023136"/>
    </source>
</evidence>
<evidence type="ECO:0000256" key="2">
    <source>
        <dbReference type="ARBA" id="ARBA00022475"/>
    </source>
</evidence>
<keyword evidence="6 10" id="KW-0472">Membrane</keyword>
<accession>A0ABD0LBP2</accession>
<feature type="transmembrane region" description="Helical" evidence="10">
    <location>
        <begin position="42"/>
        <end position="69"/>
    </location>
</feature>
<comment type="caution">
    <text evidence="12">The sequence shown here is derived from an EMBL/GenBank/DDBJ whole genome shotgun (WGS) entry which is preliminary data.</text>
</comment>
<dbReference type="GO" id="GO:0004930">
    <property type="term" value="F:G protein-coupled receptor activity"/>
    <property type="evidence" value="ECO:0007669"/>
    <property type="project" value="UniProtKB-KW"/>
</dbReference>
<dbReference type="Gene3D" id="1.20.1070.10">
    <property type="entry name" value="Rhodopsin 7-helix transmembrane proteins"/>
    <property type="match status" value="1"/>
</dbReference>
<evidence type="ECO:0000256" key="10">
    <source>
        <dbReference type="SAM" id="Phobius"/>
    </source>
</evidence>
<feature type="region of interest" description="Disordered" evidence="9">
    <location>
        <begin position="350"/>
        <end position="374"/>
    </location>
</feature>
<evidence type="ECO:0000256" key="5">
    <source>
        <dbReference type="ARBA" id="ARBA00023040"/>
    </source>
</evidence>
<dbReference type="Pfam" id="PF00001">
    <property type="entry name" value="7tm_1"/>
    <property type="match status" value="1"/>
</dbReference>
<keyword evidence="2" id="KW-1003">Cell membrane</keyword>
<keyword evidence="8" id="KW-0807">Transducer</keyword>
<dbReference type="Proteomes" id="UP001519460">
    <property type="component" value="Unassembled WGS sequence"/>
</dbReference>
<comment type="subcellular location">
    <subcellularLocation>
        <location evidence="1">Cell membrane</location>
        <topology evidence="1">Multi-pass membrane protein</topology>
    </subcellularLocation>
</comment>
<evidence type="ECO:0000256" key="7">
    <source>
        <dbReference type="ARBA" id="ARBA00023170"/>
    </source>
</evidence>
<dbReference type="CDD" id="cd00637">
    <property type="entry name" value="7tm_classA_rhodopsin-like"/>
    <property type="match status" value="1"/>
</dbReference>
<dbReference type="PROSITE" id="PS50262">
    <property type="entry name" value="G_PROTEIN_RECEP_F1_2"/>
    <property type="match status" value="1"/>
</dbReference>
<sequence length="374" mass="41702">MDAFLNANTCATNGTRRLEEFCNGTTHSHHHDFVGEAMSVPVLVVLGSLHALSILNGVLGNTLLLVALFTDKPFRILSNTYSVYLVNLVLVDLYLLAYYFPMMLAGLLLGRYPAVNHTHCVVTGYLAAVSYQAFLLTLLLISLDRCMRVCHYDLYRTYVTKRNAVFACLLTWLAAASIILPVLLEGSFAFNRKVWSCTLMKAKFNRYIGWTFMAGMVSPVVGYAALNCQTYYKIRKTRQREACRSLRGAENRQRFFFGPDIILLRSVLVMFVCLLVCLIPTTVVHLVGGFVDIPVEVYAFCSLLMSVNSSVSWIVCGLTNARFRERERSITIRRRKAAYRGCSGRDCAPPSAHALGPFPPGPMTDAARDDDNGA</sequence>
<dbReference type="PANTHER" id="PTHR24228">
    <property type="entry name" value="B2 BRADYKININ RECEPTOR/ANGIOTENSIN II RECEPTOR"/>
    <property type="match status" value="1"/>
</dbReference>
<keyword evidence="3 10" id="KW-0812">Transmembrane</keyword>
<dbReference type="PRINTS" id="PR00237">
    <property type="entry name" value="GPCRRHODOPSN"/>
</dbReference>
<dbReference type="SUPFAM" id="SSF81321">
    <property type="entry name" value="Family A G protein-coupled receptor-like"/>
    <property type="match status" value="1"/>
</dbReference>
<protein>
    <recommendedName>
        <fullName evidence="11">G-protein coupled receptors family 1 profile domain-containing protein</fullName>
    </recommendedName>
</protein>
<organism evidence="12 13">
    <name type="scientific">Batillaria attramentaria</name>
    <dbReference type="NCBI Taxonomy" id="370345"/>
    <lineage>
        <taxon>Eukaryota</taxon>
        <taxon>Metazoa</taxon>
        <taxon>Spiralia</taxon>
        <taxon>Lophotrochozoa</taxon>
        <taxon>Mollusca</taxon>
        <taxon>Gastropoda</taxon>
        <taxon>Caenogastropoda</taxon>
        <taxon>Sorbeoconcha</taxon>
        <taxon>Cerithioidea</taxon>
        <taxon>Batillariidae</taxon>
        <taxon>Batillaria</taxon>
    </lineage>
</organism>
<dbReference type="AlphaFoldDB" id="A0ABD0LBP2"/>
<evidence type="ECO:0000259" key="11">
    <source>
        <dbReference type="PROSITE" id="PS50262"/>
    </source>
</evidence>
<evidence type="ECO:0000256" key="8">
    <source>
        <dbReference type="ARBA" id="ARBA00023224"/>
    </source>
</evidence>
<feature type="transmembrane region" description="Helical" evidence="10">
    <location>
        <begin position="81"/>
        <end position="101"/>
    </location>
</feature>
<dbReference type="PANTHER" id="PTHR24228:SF74">
    <property type="entry name" value="G-PROTEIN COUPLED RECEPTORS FAMILY 1 PROFILE DOMAIN-CONTAINING PROTEIN"/>
    <property type="match status" value="1"/>
</dbReference>
<feature type="transmembrane region" description="Helical" evidence="10">
    <location>
        <begin position="121"/>
        <end position="143"/>
    </location>
</feature>
<name>A0ABD0LBP2_9CAEN</name>
<evidence type="ECO:0000256" key="3">
    <source>
        <dbReference type="ARBA" id="ARBA00022692"/>
    </source>
</evidence>
<evidence type="ECO:0000256" key="4">
    <source>
        <dbReference type="ARBA" id="ARBA00022989"/>
    </source>
</evidence>
<feature type="transmembrane region" description="Helical" evidence="10">
    <location>
        <begin position="262"/>
        <end position="291"/>
    </location>
</feature>
<dbReference type="EMBL" id="JACVVK020000065">
    <property type="protein sequence ID" value="KAK7496675.1"/>
    <property type="molecule type" value="Genomic_DNA"/>
</dbReference>
<keyword evidence="7" id="KW-0675">Receptor</keyword>
<feature type="transmembrane region" description="Helical" evidence="10">
    <location>
        <begin position="204"/>
        <end position="226"/>
    </location>
</feature>
<evidence type="ECO:0000256" key="9">
    <source>
        <dbReference type="SAM" id="MobiDB-lite"/>
    </source>
</evidence>
<dbReference type="GO" id="GO:0005886">
    <property type="term" value="C:plasma membrane"/>
    <property type="evidence" value="ECO:0007669"/>
    <property type="project" value="UniProtKB-SubCell"/>
</dbReference>
<keyword evidence="4 10" id="KW-1133">Transmembrane helix</keyword>
<feature type="non-terminal residue" evidence="12">
    <location>
        <position position="374"/>
    </location>
</feature>
<evidence type="ECO:0000313" key="12">
    <source>
        <dbReference type="EMBL" id="KAK7496675.1"/>
    </source>
</evidence>
<feature type="domain" description="G-protein coupled receptors family 1 profile" evidence="11">
    <location>
        <begin position="60"/>
        <end position="316"/>
    </location>
</feature>
<reference evidence="12 13" key="1">
    <citation type="journal article" date="2023" name="Sci. Data">
        <title>Genome assembly of the Korean intertidal mud-creeper Batillaria attramentaria.</title>
        <authorList>
            <person name="Patra A.K."/>
            <person name="Ho P.T."/>
            <person name="Jun S."/>
            <person name="Lee S.J."/>
            <person name="Kim Y."/>
            <person name="Won Y.J."/>
        </authorList>
    </citation>
    <scope>NUCLEOTIDE SEQUENCE [LARGE SCALE GENOMIC DNA]</scope>
    <source>
        <strain evidence="12">Wonlab-2016</strain>
    </source>
</reference>